<dbReference type="GO" id="GO:0005829">
    <property type="term" value="C:cytosol"/>
    <property type="evidence" value="ECO:0007669"/>
    <property type="project" value="TreeGrafter"/>
</dbReference>
<comment type="subcellular location">
    <subcellularLocation>
        <location evidence="2">Cytoplasm</location>
    </subcellularLocation>
    <subcellularLocation>
        <location evidence="1">Mitochondrion outer membrane</location>
    </subcellularLocation>
</comment>
<dbReference type="InterPro" id="IPR036834">
    <property type="entry name" value="Bcl-2-like_sf"/>
</dbReference>
<evidence type="ECO:0000256" key="5">
    <source>
        <dbReference type="ARBA" id="ARBA00022703"/>
    </source>
</evidence>
<dbReference type="Proteomes" id="UP001046870">
    <property type="component" value="Chromosome 23"/>
</dbReference>
<evidence type="ECO:0000256" key="4">
    <source>
        <dbReference type="ARBA" id="ARBA00022490"/>
    </source>
</evidence>
<evidence type="ECO:0000256" key="7">
    <source>
        <dbReference type="ARBA" id="ARBA00023128"/>
    </source>
</evidence>
<keyword evidence="6" id="KW-1000">Mitochondrion outer membrane</keyword>
<dbReference type="GO" id="GO:0090200">
    <property type="term" value="P:positive regulation of release of cytochrome c from mitochondria"/>
    <property type="evidence" value="ECO:0007669"/>
    <property type="project" value="TreeGrafter"/>
</dbReference>
<dbReference type="GO" id="GO:0008637">
    <property type="term" value="P:apoptotic mitochondrial changes"/>
    <property type="evidence" value="ECO:0007669"/>
    <property type="project" value="TreeGrafter"/>
</dbReference>
<evidence type="ECO:0000256" key="9">
    <source>
        <dbReference type="SAM" id="Coils"/>
    </source>
</evidence>
<organism evidence="10 11">
    <name type="scientific">Megalops atlanticus</name>
    <name type="common">Tarpon</name>
    <name type="synonym">Clupea gigantea</name>
    <dbReference type="NCBI Taxonomy" id="7932"/>
    <lineage>
        <taxon>Eukaryota</taxon>
        <taxon>Metazoa</taxon>
        <taxon>Chordata</taxon>
        <taxon>Craniata</taxon>
        <taxon>Vertebrata</taxon>
        <taxon>Euteleostomi</taxon>
        <taxon>Actinopterygii</taxon>
        <taxon>Neopterygii</taxon>
        <taxon>Teleostei</taxon>
        <taxon>Elopiformes</taxon>
        <taxon>Megalopidae</taxon>
        <taxon>Megalops</taxon>
    </lineage>
</organism>
<evidence type="ECO:0000313" key="11">
    <source>
        <dbReference type="Proteomes" id="UP001046870"/>
    </source>
</evidence>
<feature type="coiled-coil region" evidence="9">
    <location>
        <begin position="20"/>
        <end position="47"/>
    </location>
</feature>
<gene>
    <name evidence="10" type="ORF">MATL_G00246950</name>
</gene>
<evidence type="ECO:0000256" key="8">
    <source>
        <dbReference type="ARBA" id="ARBA00023136"/>
    </source>
</evidence>
<keyword evidence="9" id="KW-0175">Coiled coil</keyword>
<sequence>MDNGDEGLDPITPLVFLSFLQHQSGRNEELTSELDALARQLKLTTDINCNGVDGDAEEDGELQTDGHFCYNPRDHVRDLQPAWPADEDVLRNVAAGLIEIADQLENRMVAQAAENLINKLQSSPLQQWKRHLSEEVDRMLKAGLEPWLEQLPRERMVLVLTMTLVKTVCERVPRLLQGLFSSALQCMVTLTAR</sequence>
<keyword evidence="5" id="KW-0053">Apoptosis</keyword>
<proteinExistence type="predicted"/>
<dbReference type="Gene3D" id="1.10.437.10">
    <property type="entry name" value="Blc2-like"/>
    <property type="match status" value="1"/>
</dbReference>
<accession>A0A9D3SV18</accession>
<evidence type="ECO:0000313" key="10">
    <source>
        <dbReference type="EMBL" id="KAG7455991.1"/>
    </source>
</evidence>
<dbReference type="AlphaFoldDB" id="A0A9D3SV18"/>
<dbReference type="InterPro" id="IPR010479">
    <property type="entry name" value="BID"/>
</dbReference>
<dbReference type="GO" id="GO:2001244">
    <property type="term" value="P:positive regulation of intrinsic apoptotic signaling pathway"/>
    <property type="evidence" value="ECO:0007669"/>
    <property type="project" value="TreeGrafter"/>
</dbReference>
<dbReference type="EMBL" id="JAFDVH010000023">
    <property type="protein sequence ID" value="KAG7455991.1"/>
    <property type="molecule type" value="Genomic_DNA"/>
</dbReference>
<keyword evidence="7" id="KW-0496">Mitochondrion</keyword>
<dbReference type="Pfam" id="PF06393">
    <property type="entry name" value="BID"/>
    <property type="match status" value="1"/>
</dbReference>
<comment type="caution">
    <text evidence="10">The sequence shown here is derived from an EMBL/GenBank/DDBJ whole genome shotgun (WGS) entry which is preliminary data.</text>
</comment>
<evidence type="ECO:0000256" key="6">
    <source>
        <dbReference type="ARBA" id="ARBA00022787"/>
    </source>
</evidence>
<name>A0A9D3SV18_MEGAT</name>
<reference evidence="10" key="1">
    <citation type="submission" date="2021-01" db="EMBL/GenBank/DDBJ databases">
        <authorList>
            <person name="Zahm M."/>
            <person name="Roques C."/>
            <person name="Cabau C."/>
            <person name="Klopp C."/>
            <person name="Donnadieu C."/>
            <person name="Jouanno E."/>
            <person name="Lampietro C."/>
            <person name="Louis A."/>
            <person name="Herpin A."/>
            <person name="Echchiki A."/>
            <person name="Berthelot C."/>
            <person name="Parey E."/>
            <person name="Roest-Crollius H."/>
            <person name="Braasch I."/>
            <person name="Postlethwait J."/>
            <person name="Bobe J."/>
            <person name="Montfort J."/>
            <person name="Bouchez O."/>
            <person name="Begum T."/>
            <person name="Mejri S."/>
            <person name="Adams A."/>
            <person name="Chen W.-J."/>
            <person name="Guiguen Y."/>
        </authorList>
    </citation>
    <scope>NUCLEOTIDE SEQUENCE</scope>
    <source>
        <strain evidence="10">YG-15Mar2019-1</strain>
        <tissue evidence="10">Brain</tissue>
    </source>
</reference>
<dbReference type="GO" id="GO:0005741">
    <property type="term" value="C:mitochondrial outer membrane"/>
    <property type="evidence" value="ECO:0007669"/>
    <property type="project" value="UniProtKB-SubCell"/>
</dbReference>
<keyword evidence="11" id="KW-1185">Reference proteome</keyword>
<keyword evidence="4" id="KW-0963">Cytoplasm</keyword>
<protein>
    <recommendedName>
        <fullName evidence="3">BH3-interacting domain death agonist</fullName>
    </recommendedName>
</protein>
<dbReference type="PANTHER" id="PTHR35447:SF1">
    <property type="entry name" value="BH3-INTERACTING DOMAIN DEATH AGONIST"/>
    <property type="match status" value="1"/>
</dbReference>
<dbReference type="SUPFAM" id="SSF56854">
    <property type="entry name" value="Bcl-2 inhibitors of programmed cell death"/>
    <property type="match status" value="1"/>
</dbReference>
<evidence type="ECO:0000256" key="3">
    <source>
        <dbReference type="ARBA" id="ARBA00015802"/>
    </source>
</evidence>
<dbReference type="PANTHER" id="PTHR35447">
    <property type="entry name" value="BH3-INTERACTING DOMAIN DEATH AGONIST"/>
    <property type="match status" value="1"/>
</dbReference>
<evidence type="ECO:0000256" key="1">
    <source>
        <dbReference type="ARBA" id="ARBA00004294"/>
    </source>
</evidence>
<dbReference type="GO" id="GO:2001238">
    <property type="term" value="P:positive regulation of extrinsic apoptotic signaling pathway"/>
    <property type="evidence" value="ECO:0007669"/>
    <property type="project" value="TreeGrafter"/>
</dbReference>
<evidence type="ECO:0000256" key="2">
    <source>
        <dbReference type="ARBA" id="ARBA00004496"/>
    </source>
</evidence>
<dbReference type="OrthoDB" id="9941774at2759"/>
<keyword evidence="8" id="KW-0472">Membrane</keyword>